<dbReference type="InterPro" id="IPR001296">
    <property type="entry name" value="Glyco_trans_1"/>
</dbReference>
<evidence type="ECO:0000259" key="2">
    <source>
        <dbReference type="Pfam" id="PF13439"/>
    </source>
</evidence>
<evidence type="ECO:0000313" key="4">
    <source>
        <dbReference type="Proteomes" id="UP000019141"/>
    </source>
</evidence>
<comment type="caution">
    <text evidence="3">The sequence shown here is derived from an EMBL/GenBank/DDBJ whole genome shotgun (WGS) entry which is preliminary data.</text>
</comment>
<dbReference type="InterPro" id="IPR050194">
    <property type="entry name" value="Glycosyltransferase_grp1"/>
</dbReference>
<evidence type="ECO:0000259" key="1">
    <source>
        <dbReference type="Pfam" id="PF00534"/>
    </source>
</evidence>
<dbReference type="GO" id="GO:0016757">
    <property type="term" value="F:glycosyltransferase activity"/>
    <property type="evidence" value="ECO:0007669"/>
    <property type="project" value="InterPro"/>
</dbReference>
<dbReference type="Pfam" id="PF13439">
    <property type="entry name" value="Glyco_transf_4"/>
    <property type="match status" value="1"/>
</dbReference>
<proteinExistence type="predicted"/>
<organism evidence="3 4">
    <name type="scientific">Entotheonella factor</name>
    <dbReference type="NCBI Taxonomy" id="1429438"/>
    <lineage>
        <taxon>Bacteria</taxon>
        <taxon>Pseudomonadati</taxon>
        <taxon>Nitrospinota/Tectimicrobiota group</taxon>
        <taxon>Candidatus Tectimicrobiota</taxon>
        <taxon>Candidatus Entotheonellia</taxon>
        <taxon>Candidatus Entotheonellales</taxon>
        <taxon>Candidatus Entotheonellaceae</taxon>
        <taxon>Candidatus Entotheonella</taxon>
    </lineage>
</organism>
<dbReference type="Pfam" id="PF00534">
    <property type="entry name" value="Glycos_transf_1"/>
    <property type="match status" value="1"/>
</dbReference>
<dbReference type="PANTHER" id="PTHR45947:SF13">
    <property type="entry name" value="TRANSFERASE"/>
    <property type="match status" value="1"/>
</dbReference>
<dbReference type="InterPro" id="IPR028098">
    <property type="entry name" value="Glyco_trans_4-like_N"/>
</dbReference>
<protein>
    <recommendedName>
        <fullName evidence="5">Glycosyltransferase subfamily 4-like N-terminal domain-containing protein</fullName>
    </recommendedName>
</protein>
<dbReference type="EMBL" id="AZHW01001015">
    <property type="protein sequence ID" value="ETW94740.1"/>
    <property type="molecule type" value="Genomic_DNA"/>
</dbReference>
<accession>W4LAK0</accession>
<feature type="domain" description="Glycosyl transferase family 1" evidence="1">
    <location>
        <begin position="168"/>
        <end position="329"/>
    </location>
</feature>
<dbReference type="SUPFAM" id="SSF53756">
    <property type="entry name" value="UDP-Glycosyltransferase/glycogen phosphorylase"/>
    <property type="match status" value="1"/>
</dbReference>
<gene>
    <name evidence="3" type="ORF">ETSY1_33580</name>
</gene>
<dbReference type="CDD" id="cd03801">
    <property type="entry name" value="GT4_PimA-like"/>
    <property type="match status" value="1"/>
</dbReference>
<name>W4LAK0_ENTF1</name>
<dbReference type="AlphaFoldDB" id="W4LAK0"/>
<feature type="domain" description="Glycosyltransferase subfamily 4-like N-terminal" evidence="2">
    <location>
        <begin position="12"/>
        <end position="153"/>
    </location>
</feature>
<evidence type="ECO:0008006" key="5">
    <source>
        <dbReference type="Google" id="ProtNLM"/>
    </source>
</evidence>
<sequence length="351" mass="38897">MFFRAITHYINKNDYAVMLGSLAPAGTLQAAMEELGTPSFNLNASRTTQYPLAVIRLVRLLRRHRVALLHAHGFYPVCIGLMAARLARVPFVFTRHHSDHNIRLGKRWHVMIDSWCARLADRVMAVSEATRQIMMETEHVPPKQIAVVYNGVEPVADPDALAVERLRRNLDIGDIPICLMIGRLHEEKGHHFLFKALPEVLSRVGPVAVLLAGVGPHRHALEAEVRDRCLEQVVRFLGWRDDINELIGLSSVVVLPSLAESFGQVLTEAMSLGKPVVASTTGGIPEVVADGETGLLVPQGTSRELADAICQVLQNPDYARQLGQAGRKRSALFSYQRMVQGYEAVYRVVLA</sequence>
<dbReference type="Proteomes" id="UP000019141">
    <property type="component" value="Unassembled WGS sequence"/>
</dbReference>
<reference evidence="3 4" key="1">
    <citation type="journal article" date="2014" name="Nature">
        <title>An environmental bacterial taxon with a large and distinct metabolic repertoire.</title>
        <authorList>
            <person name="Wilson M.C."/>
            <person name="Mori T."/>
            <person name="Ruckert C."/>
            <person name="Uria A.R."/>
            <person name="Helf M.J."/>
            <person name="Takada K."/>
            <person name="Gernert C."/>
            <person name="Steffens U.A."/>
            <person name="Heycke N."/>
            <person name="Schmitt S."/>
            <person name="Rinke C."/>
            <person name="Helfrich E.J."/>
            <person name="Brachmann A.O."/>
            <person name="Gurgui C."/>
            <person name="Wakimoto T."/>
            <person name="Kracht M."/>
            <person name="Crusemann M."/>
            <person name="Hentschel U."/>
            <person name="Abe I."/>
            <person name="Matsunaga S."/>
            <person name="Kalinowski J."/>
            <person name="Takeyama H."/>
            <person name="Piel J."/>
        </authorList>
    </citation>
    <scope>NUCLEOTIDE SEQUENCE [LARGE SCALE GENOMIC DNA]</scope>
    <source>
        <strain evidence="4">TSY1</strain>
    </source>
</reference>
<dbReference type="PATRIC" id="fig|1429438.4.peg.6348"/>
<keyword evidence="4" id="KW-1185">Reference proteome</keyword>
<dbReference type="Gene3D" id="3.40.50.2000">
    <property type="entry name" value="Glycogen Phosphorylase B"/>
    <property type="match status" value="2"/>
</dbReference>
<evidence type="ECO:0000313" key="3">
    <source>
        <dbReference type="EMBL" id="ETW94740.1"/>
    </source>
</evidence>
<dbReference type="HOGENOM" id="CLU_009583_2_5_7"/>
<dbReference type="PANTHER" id="PTHR45947">
    <property type="entry name" value="SULFOQUINOVOSYL TRANSFERASE SQD2"/>
    <property type="match status" value="1"/>
</dbReference>